<dbReference type="SUPFAM" id="SSF56601">
    <property type="entry name" value="beta-lactamase/transpeptidase-like"/>
    <property type="match status" value="1"/>
</dbReference>
<feature type="domain" description="Beta-lactamase-related" evidence="1">
    <location>
        <begin position="22"/>
        <end position="391"/>
    </location>
</feature>
<organism evidence="2 3">
    <name type="scientific">Geosmithia morbida</name>
    <dbReference type="NCBI Taxonomy" id="1094350"/>
    <lineage>
        <taxon>Eukaryota</taxon>
        <taxon>Fungi</taxon>
        <taxon>Dikarya</taxon>
        <taxon>Ascomycota</taxon>
        <taxon>Pezizomycotina</taxon>
        <taxon>Sordariomycetes</taxon>
        <taxon>Hypocreomycetidae</taxon>
        <taxon>Hypocreales</taxon>
        <taxon>Bionectriaceae</taxon>
        <taxon>Geosmithia</taxon>
    </lineage>
</organism>
<dbReference type="GeneID" id="55969363"/>
<dbReference type="InterPro" id="IPR050789">
    <property type="entry name" value="Diverse_Enzym_Activities"/>
</dbReference>
<proteinExistence type="predicted"/>
<accession>A0A9P5D3B2</accession>
<dbReference type="PANTHER" id="PTHR43283:SF3">
    <property type="entry name" value="BETA-LACTAMASE FAMILY PROTEIN (AFU_ORTHOLOGUE AFUA_5G07500)"/>
    <property type="match status" value="1"/>
</dbReference>
<dbReference type="EMBL" id="JAANYQ010000017">
    <property type="protein sequence ID" value="KAF4120334.1"/>
    <property type="molecule type" value="Genomic_DNA"/>
</dbReference>
<evidence type="ECO:0000313" key="2">
    <source>
        <dbReference type="EMBL" id="KAF4120334.1"/>
    </source>
</evidence>
<evidence type="ECO:0000259" key="1">
    <source>
        <dbReference type="Pfam" id="PF00144"/>
    </source>
</evidence>
<dbReference type="Gene3D" id="3.40.710.10">
    <property type="entry name" value="DD-peptidase/beta-lactamase superfamily"/>
    <property type="match status" value="1"/>
</dbReference>
<dbReference type="AlphaFoldDB" id="A0A9P5D3B2"/>
<evidence type="ECO:0000313" key="3">
    <source>
        <dbReference type="Proteomes" id="UP000749293"/>
    </source>
</evidence>
<gene>
    <name evidence="2" type="ORF">GMORB2_3135</name>
</gene>
<dbReference type="InterPro" id="IPR001466">
    <property type="entry name" value="Beta-lactam-related"/>
</dbReference>
<name>A0A9P5D3B2_9HYPO</name>
<dbReference type="RefSeq" id="XP_035318986.1">
    <property type="nucleotide sequence ID" value="XM_035465111.1"/>
</dbReference>
<dbReference type="PANTHER" id="PTHR43283">
    <property type="entry name" value="BETA-LACTAMASE-RELATED"/>
    <property type="match status" value="1"/>
</dbReference>
<dbReference type="OrthoDB" id="428260at2759"/>
<reference evidence="2" key="1">
    <citation type="submission" date="2020-03" db="EMBL/GenBank/DDBJ databases">
        <title>Site-based positive gene gene selection in Geosmithia morbida across the United States reveals a broad range of putative effectors and factors for local host and environmental adapation.</title>
        <authorList>
            <person name="Onufrak A."/>
            <person name="Murdoch R.W."/>
            <person name="Gazis R."/>
            <person name="Huff M."/>
            <person name="Staton M."/>
            <person name="Klingeman W."/>
            <person name="Hadziabdic D."/>
        </authorList>
    </citation>
    <scope>NUCLEOTIDE SEQUENCE</scope>
    <source>
        <strain evidence="2">1262</strain>
    </source>
</reference>
<keyword evidence="3" id="KW-1185">Reference proteome</keyword>
<comment type="caution">
    <text evidence="2">The sequence shown here is derived from an EMBL/GenBank/DDBJ whole genome shotgun (WGS) entry which is preliminary data.</text>
</comment>
<dbReference type="Proteomes" id="UP000749293">
    <property type="component" value="Unassembled WGS sequence"/>
</dbReference>
<dbReference type="Pfam" id="PF00144">
    <property type="entry name" value="Beta-lactamase"/>
    <property type="match status" value="1"/>
</dbReference>
<dbReference type="InterPro" id="IPR012338">
    <property type="entry name" value="Beta-lactam/transpept-like"/>
</dbReference>
<protein>
    <submittedName>
        <fullName evidence="2">Beta-lactamase family</fullName>
    </submittedName>
</protein>
<sequence length="415" mass="45841">MSLDAQTISNLRSTIDSACTDEKTDIPGVTVVVVGKDGKELFAHSSGKQGITSNAPMTLDNIFWIASCTKMLVGVACMQLVEKGVLTLDDGDQVESLCPELRDIKVLQEDGTLEEKKTKITLRMLLTHTAGFGYSFFNERIRDWSMPAGLNEFSGRFEDIKMPLLFQPGTGWEYGVGVDWAGVVLERATSATLNDYLQKNIFQPLGIRNMSMIPSKEMKQKMAHMHAREKDGVLRPRDHLHRRALVIDPDNESEVKQLFNSGGAGMFAKPQEYTQILSVLLNNGTCPRTGVQLLRKETVDEMFTNQIPKFPNFGRQGIPPSKPDQTNAIPEIYPVPGDPPQGWGLTFMLTNGGVTGRSTGAAMWAGLANLWWWCDRENGVAGMVCTQILPFGDAKVLGLWVDIEAQVYKALALAK</sequence>